<dbReference type="PANTHER" id="PTHR22901:SF0">
    <property type="entry name" value="SIALATE O-ACETYLESTERASE"/>
    <property type="match status" value="1"/>
</dbReference>
<keyword evidence="8" id="KW-1185">Reference proteome</keyword>
<evidence type="ECO:0000256" key="4">
    <source>
        <dbReference type="SAM" id="SignalP"/>
    </source>
</evidence>
<dbReference type="Gene3D" id="3.40.50.1110">
    <property type="entry name" value="SGNH hydrolase"/>
    <property type="match status" value="1"/>
</dbReference>
<dbReference type="Proteomes" id="UP000622317">
    <property type="component" value="Unassembled WGS sequence"/>
</dbReference>
<sequence length="648" mass="72104">MPLRTLTLISLLAASLCPSLPADVTLPSIVSDGMILQRDSDLTVWGWADPDEKVSVHFLGKSLSTTADAAGNWQVSLPPSPAGGPHQMRIAGKNEITLRNILMGDVWLCSGQSNMTHAFDRWQEEYAAEIAASKNAQIRQFRVPTNPILTGPQKDFPGLSWQEADPQSLLEFTVVGYFHAKKLFDKYQVPQGIIMSCVGGTRIEAWTSEAGFKNFPDILDTIERNKDTEYVNRINAEAKADRESDTPPPSEDRGLASAPKWYDPAHQPLNWKSINIPGYWEDQGLRNLDGVVWYRREIEIPAALAGQEIKVKLGRIRNADELYVNGQKVGNTTYEYPQRRYTIPTDLTKPGKNLFVIRVTNYAGSGGFIHDKPYQLEVAGQTIDLKGTWHYKVGEVYRPTRSYKQGISAQSQPSGLYNGMIAPFTRYGLRGMLWYQGESNAGNPASYREFLPNLIADWRQQWNAPNATFLIAQLPNFMDIDFLPPSHSNWAEMREVQLQTALETPNTGLGIAIDLGEWNDIHPGNKKQVGERLALQAMQHAYGETDLVTSGPLFRSQEIVDDTIVLHFDHTGSGLVSSNGEQLAHFAIAGEDKKFVWGDAVIKGDAVVVSSDEVPAPRYVRYAWADNPDFANLGNAEGLPASPFRTDR</sequence>
<organism evidence="7 8">
    <name type="scientific">Pelagicoccus enzymogenes</name>
    <dbReference type="NCBI Taxonomy" id="2773457"/>
    <lineage>
        <taxon>Bacteria</taxon>
        <taxon>Pseudomonadati</taxon>
        <taxon>Verrucomicrobiota</taxon>
        <taxon>Opitutia</taxon>
        <taxon>Puniceicoccales</taxon>
        <taxon>Pelagicoccaceae</taxon>
        <taxon>Pelagicoccus</taxon>
    </lineage>
</organism>
<evidence type="ECO:0000259" key="6">
    <source>
        <dbReference type="Pfam" id="PF03629"/>
    </source>
</evidence>
<evidence type="ECO:0000256" key="1">
    <source>
        <dbReference type="ARBA" id="ARBA00007401"/>
    </source>
</evidence>
<name>A0A927IGE6_9BACT</name>
<protein>
    <submittedName>
        <fullName evidence="7">Sialate O-acetylesterase</fullName>
    </submittedName>
</protein>
<feature type="domain" description="Sialate O-acetylesterase" evidence="6">
    <location>
        <begin position="414"/>
        <end position="537"/>
    </location>
</feature>
<keyword evidence="4" id="KW-0732">Signal</keyword>
<accession>A0A927IGE6</accession>
<comment type="caution">
    <text evidence="7">The sequence shown here is derived from an EMBL/GenBank/DDBJ whole genome shotgun (WGS) entry which is preliminary data.</text>
</comment>
<dbReference type="GO" id="GO:0001681">
    <property type="term" value="F:sialate O-acetylesterase activity"/>
    <property type="evidence" value="ECO:0007669"/>
    <property type="project" value="InterPro"/>
</dbReference>
<dbReference type="Pfam" id="PF02837">
    <property type="entry name" value="Glyco_hydro_2_N"/>
    <property type="match status" value="1"/>
</dbReference>
<dbReference type="SUPFAM" id="SSF52266">
    <property type="entry name" value="SGNH hydrolase"/>
    <property type="match status" value="1"/>
</dbReference>
<feature type="chain" id="PRO_5037565322" evidence="4">
    <location>
        <begin position="23"/>
        <end position="648"/>
    </location>
</feature>
<evidence type="ECO:0000256" key="2">
    <source>
        <dbReference type="ARBA" id="ARBA00022801"/>
    </source>
</evidence>
<dbReference type="InterPro" id="IPR006104">
    <property type="entry name" value="Glyco_hydro_2_N"/>
</dbReference>
<comment type="similarity">
    <text evidence="1">Belongs to the glycosyl hydrolase 2 family.</text>
</comment>
<evidence type="ECO:0000313" key="7">
    <source>
        <dbReference type="EMBL" id="MBD5778588.1"/>
    </source>
</evidence>
<dbReference type="InterPro" id="IPR036514">
    <property type="entry name" value="SGNH_hydro_sf"/>
</dbReference>
<evidence type="ECO:0000256" key="3">
    <source>
        <dbReference type="SAM" id="MobiDB-lite"/>
    </source>
</evidence>
<dbReference type="GO" id="GO:0004553">
    <property type="term" value="F:hydrolase activity, hydrolyzing O-glycosyl compounds"/>
    <property type="evidence" value="ECO:0007669"/>
    <property type="project" value="InterPro"/>
</dbReference>
<keyword evidence="2" id="KW-0378">Hydrolase</keyword>
<dbReference type="GO" id="GO:0005975">
    <property type="term" value="P:carbohydrate metabolic process"/>
    <property type="evidence" value="ECO:0007669"/>
    <property type="project" value="InterPro"/>
</dbReference>
<feature type="signal peptide" evidence="4">
    <location>
        <begin position="1"/>
        <end position="22"/>
    </location>
</feature>
<evidence type="ECO:0000313" key="8">
    <source>
        <dbReference type="Proteomes" id="UP000622317"/>
    </source>
</evidence>
<dbReference type="Gene3D" id="2.60.40.10">
    <property type="entry name" value="Immunoglobulins"/>
    <property type="match status" value="1"/>
</dbReference>
<proteinExistence type="inferred from homology"/>
<dbReference type="Pfam" id="PF03629">
    <property type="entry name" value="SASA"/>
    <property type="match status" value="1"/>
</dbReference>
<dbReference type="EMBL" id="JACYFG010000006">
    <property type="protein sequence ID" value="MBD5778588.1"/>
    <property type="molecule type" value="Genomic_DNA"/>
</dbReference>
<evidence type="ECO:0000259" key="5">
    <source>
        <dbReference type="Pfam" id="PF02837"/>
    </source>
</evidence>
<dbReference type="Gene3D" id="2.60.120.260">
    <property type="entry name" value="Galactose-binding domain-like"/>
    <property type="match status" value="1"/>
</dbReference>
<feature type="domain" description="Glycosyl hydrolases family 2 sugar binding" evidence="5">
    <location>
        <begin position="272"/>
        <end position="372"/>
    </location>
</feature>
<dbReference type="PANTHER" id="PTHR22901">
    <property type="entry name" value="SIALATE O-ACETYLESTERASE"/>
    <property type="match status" value="1"/>
</dbReference>
<feature type="region of interest" description="Disordered" evidence="3">
    <location>
        <begin position="236"/>
        <end position="259"/>
    </location>
</feature>
<feature type="compositionally biased region" description="Basic and acidic residues" evidence="3">
    <location>
        <begin position="236"/>
        <end position="254"/>
    </location>
</feature>
<dbReference type="InterPro" id="IPR005181">
    <property type="entry name" value="SASA"/>
</dbReference>
<dbReference type="InterPro" id="IPR008979">
    <property type="entry name" value="Galactose-bd-like_sf"/>
</dbReference>
<dbReference type="InterPro" id="IPR013783">
    <property type="entry name" value="Ig-like_fold"/>
</dbReference>
<gene>
    <name evidence="7" type="ORF">IEN85_03735</name>
</gene>
<dbReference type="AlphaFoldDB" id="A0A927IGE6"/>
<dbReference type="SUPFAM" id="SSF49785">
    <property type="entry name" value="Galactose-binding domain-like"/>
    <property type="match status" value="1"/>
</dbReference>
<dbReference type="InterPro" id="IPR039329">
    <property type="entry name" value="SIAE"/>
</dbReference>
<reference evidence="7" key="1">
    <citation type="submission" date="2020-09" db="EMBL/GenBank/DDBJ databases">
        <title>Pelagicoccus enzymogenes sp. nov. with an EPS production, isolated from marine sediment.</title>
        <authorList>
            <person name="Feng X."/>
        </authorList>
    </citation>
    <scope>NUCLEOTIDE SEQUENCE</scope>
    <source>
        <strain evidence="7">NFK12</strain>
    </source>
</reference>